<proteinExistence type="predicted"/>
<name>A0A8K0P2G9_LADFU</name>
<gene>
    <name evidence="1" type="ORF">J437_LFUL008901</name>
</gene>
<sequence length="89" mass="10262">MVIPMAQRRLMLAALHEGHPGIAAMRSKVPAELFLGCCLPTWLDHLKPDPRNKMEIEVWKQKVYHDANVRARSFRQGDEIWVKNECKPG</sequence>
<dbReference type="EMBL" id="KZ308380">
    <property type="protein sequence ID" value="KAG8228664.1"/>
    <property type="molecule type" value="Genomic_DNA"/>
</dbReference>
<organism evidence="1 2">
    <name type="scientific">Ladona fulva</name>
    <name type="common">Scarce chaser dragonfly</name>
    <name type="synonym">Libellula fulva</name>
    <dbReference type="NCBI Taxonomy" id="123851"/>
    <lineage>
        <taxon>Eukaryota</taxon>
        <taxon>Metazoa</taxon>
        <taxon>Ecdysozoa</taxon>
        <taxon>Arthropoda</taxon>
        <taxon>Hexapoda</taxon>
        <taxon>Insecta</taxon>
        <taxon>Pterygota</taxon>
        <taxon>Palaeoptera</taxon>
        <taxon>Odonata</taxon>
        <taxon>Epiprocta</taxon>
        <taxon>Anisoptera</taxon>
        <taxon>Libelluloidea</taxon>
        <taxon>Libellulidae</taxon>
        <taxon>Ladona</taxon>
    </lineage>
</organism>
<reference evidence="1" key="1">
    <citation type="submission" date="2013-04" db="EMBL/GenBank/DDBJ databases">
        <authorList>
            <person name="Qu J."/>
            <person name="Murali S.C."/>
            <person name="Bandaranaike D."/>
            <person name="Bellair M."/>
            <person name="Blankenburg K."/>
            <person name="Chao H."/>
            <person name="Dinh H."/>
            <person name="Doddapaneni H."/>
            <person name="Downs B."/>
            <person name="Dugan-Rocha S."/>
            <person name="Elkadiri S."/>
            <person name="Gnanaolivu R.D."/>
            <person name="Hernandez B."/>
            <person name="Javaid M."/>
            <person name="Jayaseelan J.C."/>
            <person name="Lee S."/>
            <person name="Li M."/>
            <person name="Ming W."/>
            <person name="Munidasa M."/>
            <person name="Muniz J."/>
            <person name="Nguyen L."/>
            <person name="Ongeri F."/>
            <person name="Osuji N."/>
            <person name="Pu L.-L."/>
            <person name="Puazo M."/>
            <person name="Qu C."/>
            <person name="Quiroz J."/>
            <person name="Raj R."/>
            <person name="Weissenberger G."/>
            <person name="Xin Y."/>
            <person name="Zou X."/>
            <person name="Han Y."/>
            <person name="Richards S."/>
            <person name="Worley K."/>
            <person name="Muzny D."/>
            <person name="Gibbs R."/>
        </authorList>
    </citation>
    <scope>NUCLEOTIDE SEQUENCE</scope>
    <source>
        <strain evidence="1">Sampled in the wild</strain>
    </source>
</reference>
<evidence type="ECO:0000313" key="1">
    <source>
        <dbReference type="EMBL" id="KAG8228664.1"/>
    </source>
</evidence>
<dbReference type="AlphaFoldDB" id="A0A8K0P2G9"/>
<dbReference type="Proteomes" id="UP000792457">
    <property type="component" value="Unassembled WGS sequence"/>
</dbReference>
<comment type="caution">
    <text evidence="1">The sequence shown here is derived from an EMBL/GenBank/DDBJ whole genome shotgun (WGS) entry which is preliminary data.</text>
</comment>
<dbReference type="OrthoDB" id="10058156at2759"/>
<evidence type="ECO:0000313" key="2">
    <source>
        <dbReference type="Proteomes" id="UP000792457"/>
    </source>
</evidence>
<reference evidence="1" key="2">
    <citation type="submission" date="2017-10" db="EMBL/GenBank/DDBJ databases">
        <title>Ladona fulva Genome sequencing and assembly.</title>
        <authorList>
            <person name="Murali S."/>
            <person name="Richards S."/>
            <person name="Bandaranaike D."/>
            <person name="Bellair M."/>
            <person name="Blankenburg K."/>
            <person name="Chao H."/>
            <person name="Dinh H."/>
            <person name="Doddapaneni H."/>
            <person name="Dugan-Rocha S."/>
            <person name="Elkadiri S."/>
            <person name="Gnanaolivu R."/>
            <person name="Hernandez B."/>
            <person name="Skinner E."/>
            <person name="Javaid M."/>
            <person name="Lee S."/>
            <person name="Li M."/>
            <person name="Ming W."/>
            <person name="Munidasa M."/>
            <person name="Muniz J."/>
            <person name="Nguyen L."/>
            <person name="Hughes D."/>
            <person name="Osuji N."/>
            <person name="Pu L.-L."/>
            <person name="Puazo M."/>
            <person name="Qu C."/>
            <person name="Quiroz J."/>
            <person name="Raj R."/>
            <person name="Weissenberger G."/>
            <person name="Xin Y."/>
            <person name="Zou X."/>
            <person name="Han Y."/>
            <person name="Worley K."/>
            <person name="Muzny D."/>
            <person name="Gibbs R."/>
        </authorList>
    </citation>
    <scope>NUCLEOTIDE SEQUENCE</scope>
    <source>
        <strain evidence="1">Sampled in the wild</strain>
    </source>
</reference>
<accession>A0A8K0P2G9</accession>
<keyword evidence="2" id="KW-1185">Reference proteome</keyword>
<protein>
    <submittedName>
        <fullName evidence="1">Uncharacterized protein</fullName>
    </submittedName>
</protein>